<name>A0A6L6XKX7_9ACTN</name>
<accession>A0A6L6XKX7</accession>
<dbReference type="PANTHER" id="PTHR30518">
    <property type="entry name" value="ENDOLYTIC MUREIN TRANSGLYCOSYLASE"/>
    <property type="match status" value="1"/>
</dbReference>
<keyword evidence="10" id="KW-1185">Reference proteome</keyword>
<dbReference type="RefSeq" id="WP_157340043.1">
    <property type="nucleotide sequence ID" value="NZ_WSEK01000004.1"/>
</dbReference>
<dbReference type="NCBIfam" id="TIGR00247">
    <property type="entry name" value="endolytic transglycosylase MltG"/>
    <property type="match status" value="1"/>
</dbReference>
<proteinExistence type="inferred from homology"/>
<keyword evidence="2 7" id="KW-0812">Transmembrane</keyword>
<dbReference type="AlphaFoldDB" id="A0A6L6XKX7"/>
<dbReference type="GO" id="GO:0071555">
    <property type="term" value="P:cell wall organization"/>
    <property type="evidence" value="ECO:0007669"/>
    <property type="project" value="UniProtKB-KW"/>
</dbReference>
<evidence type="ECO:0000313" key="10">
    <source>
        <dbReference type="Proteomes" id="UP000473525"/>
    </source>
</evidence>
<feature type="compositionally biased region" description="Acidic residues" evidence="8">
    <location>
        <begin position="1"/>
        <end position="20"/>
    </location>
</feature>
<comment type="function">
    <text evidence="7">Functions as a peptidoglycan terminase that cleaves nascent peptidoglycan strands endolytically to terminate their elongation.</text>
</comment>
<dbReference type="GO" id="GO:0005886">
    <property type="term" value="C:plasma membrane"/>
    <property type="evidence" value="ECO:0007669"/>
    <property type="project" value="UniProtKB-SubCell"/>
</dbReference>
<gene>
    <name evidence="7 9" type="primary">mltG</name>
    <name evidence="9" type="ORF">GON03_01865</name>
</gene>
<feature type="compositionally biased region" description="Basic and acidic residues" evidence="8">
    <location>
        <begin position="21"/>
        <end position="32"/>
    </location>
</feature>
<evidence type="ECO:0000256" key="4">
    <source>
        <dbReference type="ARBA" id="ARBA00023136"/>
    </source>
</evidence>
<keyword evidence="4 7" id="KW-0472">Membrane</keyword>
<keyword evidence="5 7" id="KW-0456">Lyase</keyword>
<dbReference type="InterPro" id="IPR003770">
    <property type="entry name" value="MLTG-like"/>
</dbReference>
<sequence length="397" mass="43134">MTDEYDTDHESTEFLDEEAGPDERTTYEGGRRRGERRRSIPGCLAVLVALAVVVGGLYFAVTWGVDKLGDQFSGAEDYPGPGSGEVTFEVASGDTVAAMGRNLKEQGVVASVDAFIDAASANPDSQSIQAGYYPLQEKMKASDVVEVLVDPSNMVKATVTIPEGLRVEDIVKVLAKQTDFSKKDFEKVLANPEQLGLPDYAGGNPEGYLFPATYDFGPEATPKSMLTDMVDRWKQAAQDADLEAKAAELGYTPQELMTVASLVQAEGRGDDMPKIARVIYNRLEIEPNPTAGFLQVDASVNYALDRPTVARLTTDDIESVADSPYNTYKQKGLPPTPIEAPGDDAIAAAAAPADGPWFFYVTTDLKTGETKFTDSYDEFLQFKQELDEYCATQSDRC</sequence>
<dbReference type="GO" id="GO:0008932">
    <property type="term" value="F:lytic endotransglycosylase activity"/>
    <property type="evidence" value="ECO:0007669"/>
    <property type="project" value="UniProtKB-UniRule"/>
</dbReference>
<evidence type="ECO:0000256" key="7">
    <source>
        <dbReference type="HAMAP-Rule" id="MF_02065"/>
    </source>
</evidence>
<comment type="subcellular location">
    <subcellularLocation>
        <location evidence="7">Cell membrane</location>
        <topology evidence="7">Single-pass membrane protein</topology>
    </subcellularLocation>
</comment>
<keyword evidence="6 7" id="KW-0961">Cell wall biogenesis/degradation</keyword>
<evidence type="ECO:0000313" key="9">
    <source>
        <dbReference type="EMBL" id="MVQ47911.1"/>
    </source>
</evidence>
<protein>
    <recommendedName>
        <fullName evidence="7">Endolytic murein transglycosylase</fullName>
        <ecNumber evidence="7">4.2.2.29</ecNumber>
    </recommendedName>
    <alternativeName>
        <fullName evidence="7">Peptidoglycan lytic transglycosylase</fullName>
    </alternativeName>
    <alternativeName>
        <fullName evidence="7">Peptidoglycan polymerization terminase</fullName>
    </alternativeName>
</protein>
<dbReference type="EC" id="4.2.2.29" evidence="7"/>
<evidence type="ECO:0000256" key="5">
    <source>
        <dbReference type="ARBA" id="ARBA00023239"/>
    </source>
</evidence>
<evidence type="ECO:0000256" key="2">
    <source>
        <dbReference type="ARBA" id="ARBA00022692"/>
    </source>
</evidence>
<organism evidence="9 10">
    <name type="scientific">Nocardioides agri</name>
    <dbReference type="NCBI Taxonomy" id="2682843"/>
    <lineage>
        <taxon>Bacteria</taxon>
        <taxon>Bacillati</taxon>
        <taxon>Actinomycetota</taxon>
        <taxon>Actinomycetes</taxon>
        <taxon>Propionibacteriales</taxon>
        <taxon>Nocardioidaceae</taxon>
        <taxon>Nocardioides</taxon>
    </lineage>
</organism>
<keyword evidence="1 7" id="KW-1003">Cell membrane</keyword>
<reference evidence="9 10" key="1">
    <citation type="submission" date="2019-12" db="EMBL/GenBank/DDBJ databases">
        <authorList>
            <person name="Huq M.A."/>
        </authorList>
    </citation>
    <scope>NUCLEOTIDE SEQUENCE [LARGE SCALE GENOMIC DNA]</scope>
    <source>
        <strain evidence="9 10">MAH-18</strain>
    </source>
</reference>
<comment type="catalytic activity">
    <reaction evidence="7">
        <text>a peptidoglycan chain = a peptidoglycan chain with N-acetyl-1,6-anhydromuramyl-[peptide] at the reducing end + a peptidoglycan chain with N-acetylglucosamine at the non-reducing end.</text>
        <dbReference type="EC" id="4.2.2.29"/>
    </reaction>
</comment>
<feature type="site" description="Important for catalytic activity" evidence="7">
    <location>
        <position position="266"/>
    </location>
</feature>
<dbReference type="GO" id="GO:0009252">
    <property type="term" value="P:peptidoglycan biosynthetic process"/>
    <property type="evidence" value="ECO:0007669"/>
    <property type="project" value="UniProtKB-UniRule"/>
</dbReference>
<dbReference type="EMBL" id="WSEK01000004">
    <property type="protein sequence ID" value="MVQ47911.1"/>
    <property type="molecule type" value="Genomic_DNA"/>
</dbReference>
<dbReference type="Gene3D" id="3.30.1490.480">
    <property type="entry name" value="Endolytic murein transglycosylase"/>
    <property type="match status" value="1"/>
</dbReference>
<dbReference type="Proteomes" id="UP000473525">
    <property type="component" value="Unassembled WGS sequence"/>
</dbReference>
<evidence type="ECO:0000256" key="3">
    <source>
        <dbReference type="ARBA" id="ARBA00022989"/>
    </source>
</evidence>
<evidence type="ECO:0000256" key="1">
    <source>
        <dbReference type="ARBA" id="ARBA00022475"/>
    </source>
</evidence>
<dbReference type="Pfam" id="PF02618">
    <property type="entry name" value="YceG"/>
    <property type="match status" value="1"/>
</dbReference>
<evidence type="ECO:0000256" key="6">
    <source>
        <dbReference type="ARBA" id="ARBA00023316"/>
    </source>
</evidence>
<comment type="caution">
    <text evidence="9">The sequence shown here is derived from an EMBL/GenBank/DDBJ whole genome shotgun (WGS) entry which is preliminary data.</text>
</comment>
<feature type="region of interest" description="Disordered" evidence="8">
    <location>
        <begin position="1"/>
        <end position="34"/>
    </location>
</feature>
<evidence type="ECO:0000256" key="8">
    <source>
        <dbReference type="SAM" id="MobiDB-lite"/>
    </source>
</evidence>
<comment type="similarity">
    <text evidence="7">Belongs to the transglycosylase MltG family.</text>
</comment>
<dbReference type="PANTHER" id="PTHR30518:SF2">
    <property type="entry name" value="ENDOLYTIC MUREIN TRANSGLYCOSYLASE"/>
    <property type="match status" value="1"/>
</dbReference>
<feature type="transmembrane region" description="Helical" evidence="7">
    <location>
        <begin position="40"/>
        <end position="61"/>
    </location>
</feature>
<dbReference type="HAMAP" id="MF_02065">
    <property type="entry name" value="MltG"/>
    <property type="match status" value="1"/>
</dbReference>
<keyword evidence="3 7" id="KW-1133">Transmembrane helix</keyword>